<dbReference type="STRING" id="1379270.GEMMAAP_03010"/>
<dbReference type="OrthoDB" id="9828465at2"/>
<dbReference type="Proteomes" id="UP000076404">
    <property type="component" value="Chromosome"/>
</dbReference>
<dbReference type="EMBL" id="CP011454">
    <property type="protein sequence ID" value="AMW04083.1"/>
    <property type="molecule type" value="Genomic_DNA"/>
</dbReference>
<evidence type="ECO:0000313" key="3">
    <source>
        <dbReference type="Proteomes" id="UP000076404"/>
    </source>
</evidence>
<evidence type="ECO:0000313" key="2">
    <source>
        <dbReference type="EMBL" id="AMW04083.1"/>
    </source>
</evidence>
<keyword evidence="3" id="KW-1185">Reference proteome</keyword>
<proteinExistence type="predicted"/>
<sequence>MMSPSVRRRGSRPRRGTALLLVLVAMVVLAVLSSAAMMTAFQEARSSRAAQIQQRALSVAEYGLNLQLTNWTPARSAMANGAIDSTIVGVASGDSATVRIQRLTSRTFNVISVGRAGIDNGLLEAQRQVSLLVQVSAPSVKPGGLLTSYGAVDIQGSPSVTGKNTTPPGWTSCAGTGGDTVAVSYRPGASIKVQKPSSQAVGGTKADPRAGDTSTYNTFGTETWNSLVARANVLVSGNPSPTPSGNSTECFSYSSNWGEPTRGTGSVAGCYGYFPIIYAAGNLQLSNGRGQGVLLVNGSLKITGNFAFVGLIVVRDELDIAGNMSLHGAAMSRNANGTGTRFRGNATMAYSRCAVDQAFSSLATPVRTKQRAWSTVY</sequence>
<evidence type="ECO:0008006" key="4">
    <source>
        <dbReference type="Google" id="ProtNLM"/>
    </source>
</evidence>
<accession>A0A143BHK7</accession>
<reference evidence="2 3" key="2">
    <citation type="journal article" date="2016" name="Environ. Microbiol. Rep.">
        <title>Metagenomic evidence for the presence of phototrophic Gemmatimonadetes bacteria in diverse environments.</title>
        <authorList>
            <person name="Zeng Y."/>
            <person name="Baumbach J."/>
            <person name="Barbosa E.G."/>
            <person name="Azevedo V."/>
            <person name="Zhang C."/>
            <person name="Koblizek M."/>
        </authorList>
    </citation>
    <scope>NUCLEOTIDE SEQUENCE [LARGE SCALE GENOMIC DNA]</scope>
    <source>
        <strain evidence="2 3">AP64</strain>
    </source>
</reference>
<protein>
    <recommendedName>
        <fullName evidence="4">Type 4 fimbrial biogenesis protein PilX N-terminal domain-containing protein</fullName>
    </recommendedName>
</protein>
<evidence type="ECO:0000256" key="1">
    <source>
        <dbReference type="SAM" id="MobiDB-lite"/>
    </source>
</evidence>
<reference evidence="2 3" key="1">
    <citation type="journal article" date="2014" name="Proc. Natl. Acad. Sci. U.S.A.">
        <title>Functional type 2 photosynthetic reaction centers found in the rare bacterial phylum Gemmatimonadetes.</title>
        <authorList>
            <person name="Zeng Y."/>
            <person name="Feng F."/>
            <person name="Medova H."/>
            <person name="Dean J."/>
            <person name="Koblizek M."/>
        </authorList>
    </citation>
    <scope>NUCLEOTIDE SEQUENCE [LARGE SCALE GENOMIC DNA]</scope>
    <source>
        <strain evidence="2 3">AP64</strain>
    </source>
</reference>
<dbReference type="RefSeq" id="WP_026849374.1">
    <property type="nucleotide sequence ID" value="NZ_CP011454.1"/>
</dbReference>
<feature type="region of interest" description="Disordered" evidence="1">
    <location>
        <begin position="194"/>
        <end position="215"/>
    </location>
</feature>
<dbReference type="eggNOG" id="ENOG5033TPR">
    <property type="taxonomic scope" value="Bacteria"/>
</dbReference>
<gene>
    <name evidence="2" type="ORF">GEMMAAP_03010</name>
</gene>
<dbReference type="AlphaFoldDB" id="A0A143BHK7"/>
<name>A0A143BHK7_9BACT</name>
<dbReference type="KEGG" id="gph:GEMMAAP_03010"/>
<organism evidence="2 3">
    <name type="scientific">Gemmatimonas phototrophica</name>
    <dbReference type="NCBI Taxonomy" id="1379270"/>
    <lineage>
        <taxon>Bacteria</taxon>
        <taxon>Pseudomonadati</taxon>
        <taxon>Gemmatimonadota</taxon>
        <taxon>Gemmatimonadia</taxon>
        <taxon>Gemmatimonadales</taxon>
        <taxon>Gemmatimonadaceae</taxon>
        <taxon>Gemmatimonas</taxon>
    </lineage>
</organism>